<accession>S8BZ27</accession>
<evidence type="ECO:0000259" key="1">
    <source>
        <dbReference type="Pfam" id="PF12295"/>
    </source>
</evidence>
<feature type="non-terminal residue" evidence="2">
    <location>
        <position position="152"/>
    </location>
</feature>
<feature type="non-terminal residue" evidence="2">
    <location>
        <position position="1"/>
    </location>
</feature>
<dbReference type="EMBL" id="AUSU01010278">
    <property type="protein sequence ID" value="EPS57391.1"/>
    <property type="molecule type" value="Genomic_DNA"/>
</dbReference>
<dbReference type="AlphaFoldDB" id="S8BZ27"/>
<name>S8BZ27_9LAMI</name>
<feature type="domain" description="Symplekin C-terminal" evidence="1">
    <location>
        <begin position="2"/>
        <end position="151"/>
    </location>
</feature>
<gene>
    <name evidence="2" type="ORF">M569_17427</name>
</gene>
<reference evidence="2 3" key="1">
    <citation type="journal article" date="2013" name="BMC Genomics">
        <title>The miniature genome of a carnivorous plant Genlisea aurea contains a low number of genes and short non-coding sequences.</title>
        <authorList>
            <person name="Leushkin E.V."/>
            <person name="Sutormin R.A."/>
            <person name="Nabieva E.R."/>
            <person name="Penin A.A."/>
            <person name="Kondrashov A.S."/>
            <person name="Logacheva M.D."/>
        </authorList>
    </citation>
    <scope>NUCLEOTIDE SEQUENCE [LARGE SCALE GENOMIC DNA]</scope>
</reference>
<keyword evidence="3" id="KW-1185">Reference proteome</keyword>
<proteinExistence type="predicted"/>
<sequence>VLGLFPRFVNSPLDKFQVALSRVVQGFNQSAQLLTPAEALISIHGIDPDRDGIPLKKVTDACNACFEHRHVFSQQVLAKVLNQLVEQIPLPLLFMRTVMQAVGAFPSLVEFIMEILSRLVNKQIWKYPKLWVGFLKCALMTRPHSFSVLLQV</sequence>
<dbReference type="Pfam" id="PF12295">
    <property type="entry name" value="Symplekin_C"/>
    <property type="match status" value="1"/>
</dbReference>
<protein>
    <recommendedName>
        <fullName evidence="1">Symplekin C-terminal domain-containing protein</fullName>
    </recommendedName>
</protein>
<dbReference type="InterPro" id="IPR022075">
    <property type="entry name" value="Symplekin_C"/>
</dbReference>
<comment type="caution">
    <text evidence="2">The sequence shown here is derived from an EMBL/GenBank/DDBJ whole genome shotgun (WGS) entry which is preliminary data.</text>
</comment>
<dbReference type="OrthoDB" id="331600at2759"/>
<dbReference type="PANTHER" id="PTHR47184">
    <property type="entry name" value="PHOSPHATIDYLINOSITOL 3-AND 4-KINASE FAMILY PROTEIN-RELATED"/>
    <property type="match status" value="1"/>
</dbReference>
<dbReference type="Proteomes" id="UP000015453">
    <property type="component" value="Unassembled WGS sequence"/>
</dbReference>
<evidence type="ECO:0000313" key="3">
    <source>
        <dbReference type="Proteomes" id="UP000015453"/>
    </source>
</evidence>
<evidence type="ECO:0000313" key="2">
    <source>
        <dbReference type="EMBL" id="EPS57391.1"/>
    </source>
</evidence>
<dbReference type="PANTHER" id="PTHR47184:SF2">
    <property type="entry name" value="SYMPLEKIN"/>
    <property type="match status" value="1"/>
</dbReference>
<organism evidence="2 3">
    <name type="scientific">Genlisea aurea</name>
    <dbReference type="NCBI Taxonomy" id="192259"/>
    <lineage>
        <taxon>Eukaryota</taxon>
        <taxon>Viridiplantae</taxon>
        <taxon>Streptophyta</taxon>
        <taxon>Embryophyta</taxon>
        <taxon>Tracheophyta</taxon>
        <taxon>Spermatophyta</taxon>
        <taxon>Magnoliopsida</taxon>
        <taxon>eudicotyledons</taxon>
        <taxon>Gunneridae</taxon>
        <taxon>Pentapetalae</taxon>
        <taxon>asterids</taxon>
        <taxon>lamiids</taxon>
        <taxon>Lamiales</taxon>
        <taxon>Lentibulariaceae</taxon>
        <taxon>Genlisea</taxon>
    </lineage>
</organism>